<proteinExistence type="predicted"/>
<dbReference type="AlphaFoldDB" id="A0A0G3W8Q9"/>
<organism evidence="2 3">
    <name type="scientific">Clostridium aceticum</name>
    <dbReference type="NCBI Taxonomy" id="84022"/>
    <lineage>
        <taxon>Bacteria</taxon>
        <taxon>Bacillati</taxon>
        <taxon>Bacillota</taxon>
        <taxon>Clostridia</taxon>
        <taxon>Eubacteriales</taxon>
        <taxon>Clostridiaceae</taxon>
        <taxon>Clostridium</taxon>
    </lineage>
</organism>
<dbReference type="Pfam" id="PF12571">
    <property type="entry name" value="Phage_tail_fib"/>
    <property type="match status" value="1"/>
</dbReference>
<name>A0A0G3W8Q9_9CLOT</name>
<gene>
    <name evidence="2" type="ORF">CACET_c15770</name>
</gene>
<dbReference type="OrthoDB" id="1624444at2"/>
<reference evidence="2 3" key="1">
    <citation type="submission" date="2014-10" db="EMBL/GenBank/DDBJ databases">
        <title>Genome sequence of Clostridium aceticum DSM 1496.</title>
        <authorList>
            <person name="Poehlein A."/>
            <person name="Schiel-Bengelsdorf B."/>
            <person name="Gottschalk G."/>
            <person name="Duerre P."/>
            <person name="Daniel R."/>
        </authorList>
    </citation>
    <scope>NUCLEOTIDE SEQUENCE [LARGE SCALE GENOMIC DNA]</scope>
    <source>
        <strain evidence="2 3">DSM 1496</strain>
    </source>
</reference>
<evidence type="ECO:0000313" key="2">
    <source>
        <dbReference type="EMBL" id="AKL95026.1"/>
    </source>
</evidence>
<dbReference type="InterPro" id="IPR022225">
    <property type="entry name" value="Phage_tail_fibre_N"/>
</dbReference>
<dbReference type="STRING" id="84022.CACET_c15770"/>
<protein>
    <submittedName>
        <fullName evidence="2">Putative tail fiber protein H</fullName>
    </submittedName>
</protein>
<dbReference type="KEGG" id="cace:CACET_c15770"/>
<feature type="domain" description="Phage tail fibre protein N-terminal" evidence="1">
    <location>
        <begin position="1"/>
        <end position="153"/>
    </location>
</feature>
<dbReference type="RefSeq" id="WP_052661259.1">
    <property type="nucleotide sequence ID" value="NZ_CP009687.1"/>
</dbReference>
<sequence length="332" mass="35659">MAQFNQMILTNLGRQLQAKAQTGMELQFTRVAVGDGNLPYGTNLDELTALINEKKSLGITSVQVIGDGTSRVRASVTNEGLLEGFYIREIGLFATDPDQGEILYCVANAGLLSDFMPAGTGANIVESILNLITVVGNAANVTAVIESGIYVTTDELINLAGESRTTETVKGNADVIAMHLAENTAHASNVNPTANRIAMFDTNSKLRIPKSTDRHLSKNDNFFRPAPIVFNDSSSFEIGSKIAIPISEFNPNRFDSEYQGMLVAYSSSPGTSGRSCGLAYITSTNNSGTSWQINVLVPITNVTVTHNATNNTIEITNNTGATRVIRCDCMMF</sequence>
<evidence type="ECO:0000259" key="1">
    <source>
        <dbReference type="Pfam" id="PF12571"/>
    </source>
</evidence>
<keyword evidence="3" id="KW-1185">Reference proteome</keyword>
<dbReference type="Proteomes" id="UP000035704">
    <property type="component" value="Chromosome"/>
</dbReference>
<evidence type="ECO:0000313" key="3">
    <source>
        <dbReference type="Proteomes" id="UP000035704"/>
    </source>
</evidence>
<dbReference type="EMBL" id="CP009687">
    <property type="protein sequence ID" value="AKL95026.1"/>
    <property type="molecule type" value="Genomic_DNA"/>
</dbReference>
<accession>A0A0G3W8Q9</accession>
<dbReference type="PATRIC" id="fig|84022.6.peg.1568"/>